<accession>A0AAV7Y7I8</accession>
<dbReference type="AlphaFoldDB" id="A0AAV7Y7I8"/>
<comment type="caution">
    <text evidence="1">The sequence shown here is derived from an EMBL/GenBank/DDBJ whole genome shotgun (WGS) entry which is preliminary data.</text>
</comment>
<evidence type="ECO:0000313" key="1">
    <source>
        <dbReference type="EMBL" id="KAJ3424956.1"/>
    </source>
</evidence>
<sequence length="108" mass="12513">MSLPPDDDFIISTPTMFKKHFQIKISPIDLSPSFRVVPSLNNKRKVELKKHSSLVICKHVGKMVSSNLLMKPFKSYRFKIQITKLGVFCFGIQNNILQNKEQKYILCK</sequence>
<gene>
    <name evidence="1" type="ORF">M0812_27385</name>
</gene>
<protein>
    <submittedName>
        <fullName evidence="1">Uncharacterized protein</fullName>
    </submittedName>
</protein>
<dbReference type="EMBL" id="JANTQA010000070">
    <property type="protein sequence ID" value="KAJ3424956.1"/>
    <property type="molecule type" value="Genomic_DNA"/>
</dbReference>
<name>A0AAV7Y7I8_9EUKA</name>
<evidence type="ECO:0000313" key="2">
    <source>
        <dbReference type="Proteomes" id="UP001146793"/>
    </source>
</evidence>
<proteinExistence type="predicted"/>
<reference evidence="1" key="1">
    <citation type="submission" date="2022-08" db="EMBL/GenBank/DDBJ databases">
        <title>Novel sulphate-reducing endosymbionts in the free-living metamonad Anaeramoeba.</title>
        <authorList>
            <person name="Jerlstrom-Hultqvist J."/>
            <person name="Cepicka I."/>
            <person name="Gallot-Lavallee L."/>
            <person name="Salas-Leiva D."/>
            <person name="Curtis B.A."/>
            <person name="Zahonova K."/>
            <person name="Pipaliya S."/>
            <person name="Dacks J."/>
            <person name="Roger A.J."/>
        </authorList>
    </citation>
    <scope>NUCLEOTIDE SEQUENCE</scope>
    <source>
        <strain evidence="1">Busselton2</strain>
    </source>
</reference>
<dbReference type="Proteomes" id="UP001146793">
    <property type="component" value="Unassembled WGS sequence"/>
</dbReference>
<organism evidence="1 2">
    <name type="scientific">Anaeramoeba flamelloides</name>
    <dbReference type="NCBI Taxonomy" id="1746091"/>
    <lineage>
        <taxon>Eukaryota</taxon>
        <taxon>Metamonada</taxon>
        <taxon>Anaeramoebidae</taxon>
        <taxon>Anaeramoeba</taxon>
    </lineage>
</organism>